<dbReference type="Pfam" id="PF00172">
    <property type="entry name" value="Zn_clus"/>
    <property type="match status" value="1"/>
</dbReference>
<dbReference type="CDD" id="cd12148">
    <property type="entry name" value="fungal_TF_MHR"/>
    <property type="match status" value="1"/>
</dbReference>
<gene>
    <name evidence="4" type="ORF">Micbo1qcDRAFT_110722</name>
</gene>
<dbReference type="Proteomes" id="UP000070501">
    <property type="component" value="Unassembled WGS sequence"/>
</dbReference>
<evidence type="ECO:0000313" key="5">
    <source>
        <dbReference type="Proteomes" id="UP000070501"/>
    </source>
</evidence>
<dbReference type="PROSITE" id="PS00463">
    <property type="entry name" value="ZN2_CY6_FUNGAL_1"/>
    <property type="match status" value="1"/>
</dbReference>
<feature type="region of interest" description="Disordered" evidence="2">
    <location>
        <begin position="42"/>
        <end position="71"/>
    </location>
</feature>
<feature type="non-terminal residue" evidence="4">
    <location>
        <position position="1"/>
    </location>
</feature>
<feature type="non-terminal residue" evidence="4">
    <location>
        <position position="465"/>
    </location>
</feature>
<dbReference type="EMBL" id="KQ964279">
    <property type="protein sequence ID" value="KXJ85540.1"/>
    <property type="molecule type" value="Genomic_DNA"/>
</dbReference>
<dbReference type="InterPro" id="IPR050797">
    <property type="entry name" value="Carb_Metab_Trans_Reg"/>
</dbReference>
<dbReference type="SUPFAM" id="SSF57701">
    <property type="entry name" value="Zn2/Cys6 DNA-binding domain"/>
    <property type="match status" value="1"/>
</dbReference>
<dbReference type="STRING" id="196109.A0A136IKQ1"/>
<dbReference type="CDD" id="cd00067">
    <property type="entry name" value="GAL4"/>
    <property type="match status" value="1"/>
</dbReference>
<keyword evidence="1" id="KW-0539">Nucleus</keyword>
<organism evidence="4 5">
    <name type="scientific">Microdochium bolleyi</name>
    <dbReference type="NCBI Taxonomy" id="196109"/>
    <lineage>
        <taxon>Eukaryota</taxon>
        <taxon>Fungi</taxon>
        <taxon>Dikarya</taxon>
        <taxon>Ascomycota</taxon>
        <taxon>Pezizomycotina</taxon>
        <taxon>Sordariomycetes</taxon>
        <taxon>Xylariomycetidae</taxon>
        <taxon>Xylariales</taxon>
        <taxon>Microdochiaceae</taxon>
        <taxon>Microdochium</taxon>
    </lineage>
</organism>
<proteinExistence type="predicted"/>
<evidence type="ECO:0000313" key="4">
    <source>
        <dbReference type="EMBL" id="KXJ85540.1"/>
    </source>
</evidence>
<dbReference type="PROSITE" id="PS50048">
    <property type="entry name" value="ZN2_CY6_FUNGAL_2"/>
    <property type="match status" value="1"/>
</dbReference>
<dbReference type="SMART" id="SM00066">
    <property type="entry name" value="GAL4"/>
    <property type="match status" value="1"/>
</dbReference>
<dbReference type="InterPro" id="IPR001138">
    <property type="entry name" value="Zn2Cys6_DnaBD"/>
</dbReference>
<accession>A0A136IKQ1</accession>
<protein>
    <recommendedName>
        <fullName evidence="3">Zn(2)-C6 fungal-type domain-containing protein</fullName>
    </recommendedName>
</protein>
<name>A0A136IKQ1_9PEZI</name>
<sequence length="465" mass="51319">RNQKACDLCRARRVKCRLPSGAGAESSCEGCLTLGTPCTSVRPRRKRGPPNGAAQRAYLGPEPDTSPRDSVRLPPSPLWRLGPDHLIRHVLNDWFEHIHPIAPILFRRSFLKRLDSGETETNPVFYGLVISVVCATCATLRSRSHSIDYGGITAERCFDVVEAENLLSSNRSYSLDWCVAKYNLCASSGAVSGISLVQANRYSTDAQLGVKYLIRNELAKASFVEQQLLKRLYWLLAVGDIYVDLTGRPVLSFVTTHDYTDQSNRPLPLTDNELESGEAQQPGSGLGAPWHGDETSYVPALNHLADIFLAWHRAQIDRLYLSPEAALNAGLSRVQSALDHLPPELRWRGGLSRPRGATMGHDAQIANLFITSLFVRSNILQLFGSSSRDEHQRLVSDLLEILHHLPRVTLEANGCSLVPKIRDIGGAYLSELSSGDGRQGWCIGAVDEGAISKLQELLRELEILD</sequence>
<dbReference type="InParanoid" id="A0A136IKQ1"/>
<evidence type="ECO:0000259" key="3">
    <source>
        <dbReference type="PROSITE" id="PS50048"/>
    </source>
</evidence>
<dbReference type="PANTHER" id="PTHR31668">
    <property type="entry name" value="GLUCOSE TRANSPORT TRANSCRIPTION REGULATOR RGT1-RELATED-RELATED"/>
    <property type="match status" value="1"/>
</dbReference>
<dbReference type="AlphaFoldDB" id="A0A136IKQ1"/>
<dbReference type="GO" id="GO:0008270">
    <property type="term" value="F:zinc ion binding"/>
    <property type="evidence" value="ECO:0007669"/>
    <property type="project" value="InterPro"/>
</dbReference>
<feature type="region of interest" description="Disordered" evidence="2">
    <location>
        <begin position="260"/>
        <end position="288"/>
    </location>
</feature>
<dbReference type="Gene3D" id="4.10.240.10">
    <property type="entry name" value="Zn(2)-C6 fungal-type DNA-binding domain"/>
    <property type="match status" value="1"/>
</dbReference>
<dbReference type="InterPro" id="IPR036864">
    <property type="entry name" value="Zn2-C6_fun-type_DNA-bd_sf"/>
</dbReference>
<evidence type="ECO:0000256" key="1">
    <source>
        <dbReference type="ARBA" id="ARBA00023242"/>
    </source>
</evidence>
<feature type="domain" description="Zn(2)-C6 fungal-type" evidence="3">
    <location>
        <begin position="5"/>
        <end position="40"/>
    </location>
</feature>
<reference evidence="5" key="1">
    <citation type="submission" date="2016-02" db="EMBL/GenBank/DDBJ databases">
        <title>Draft genome sequence of Microdochium bolleyi, a fungal endophyte of beachgrass.</title>
        <authorList>
            <consortium name="DOE Joint Genome Institute"/>
            <person name="David A.S."/>
            <person name="May G."/>
            <person name="Haridas S."/>
            <person name="Lim J."/>
            <person name="Wang M."/>
            <person name="Labutti K."/>
            <person name="Lipzen A."/>
            <person name="Barry K."/>
            <person name="Grigoriev I.V."/>
        </authorList>
    </citation>
    <scope>NUCLEOTIDE SEQUENCE [LARGE SCALE GENOMIC DNA]</scope>
    <source>
        <strain evidence="5">J235TASD1</strain>
    </source>
</reference>
<dbReference type="OrthoDB" id="2534600at2759"/>
<keyword evidence="5" id="KW-1185">Reference proteome</keyword>
<evidence type="ECO:0000256" key="2">
    <source>
        <dbReference type="SAM" id="MobiDB-lite"/>
    </source>
</evidence>
<dbReference type="GO" id="GO:0000981">
    <property type="term" value="F:DNA-binding transcription factor activity, RNA polymerase II-specific"/>
    <property type="evidence" value="ECO:0007669"/>
    <property type="project" value="InterPro"/>
</dbReference>